<keyword evidence="4 11" id="KW-0028">Amino-acid biosynthesis</keyword>
<evidence type="ECO:0000256" key="6">
    <source>
        <dbReference type="ARBA" id="ARBA00022741"/>
    </source>
</evidence>
<feature type="binding site" evidence="11">
    <location>
        <position position="143"/>
    </location>
    <ligand>
        <name>substrate</name>
    </ligand>
</feature>
<feature type="binding site" evidence="11">
    <location>
        <position position="41"/>
    </location>
    <ligand>
        <name>substrate</name>
    </ligand>
</feature>
<evidence type="ECO:0000256" key="1">
    <source>
        <dbReference type="ARBA" id="ARBA00004842"/>
    </source>
</evidence>
<name>G5J3T1_CROWT</name>
<protein>
    <recommendedName>
        <fullName evidence="3 11">Shikimate kinase</fullName>
        <shortName evidence="11">SK</shortName>
        <ecNumber evidence="3 11">2.7.1.71</ecNumber>
    </recommendedName>
</protein>
<feature type="binding site" evidence="11">
    <location>
        <begin position="19"/>
        <end position="24"/>
    </location>
    <ligand>
        <name>ATP</name>
        <dbReference type="ChEBI" id="CHEBI:30616"/>
    </ligand>
</feature>
<evidence type="ECO:0000256" key="9">
    <source>
        <dbReference type="ARBA" id="ARBA00023141"/>
    </source>
</evidence>
<dbReference type="InterPro" id="IPR023000">
    <property type="entry name" value="Shikimate_kinase_CS"/>
</dbReference>
<keyword evidence="7 11" id="KW-0418">Kinase</keyword>
<dbReference type="PANTHER" id="PTHR21087">
    <property type="entry name" value="SHIKIMATE KINASE"/>
    <property type="match status" value="1"/>
</dbReference>
<feature type="binding site" evidence="11">
    <location>
        <position position="124"/>
    </location>
    <ligand>
        <name>ATP</name>
        <dbReference type="ChEBI" id="CHEBI:30616"/>
    </ligand>
</feature>
<dbReference type="CDD" id="cd00464">
    <property type="entry name" value="SK"/>
    <property type="match status" value="1"/>
</dbReference>
<evidence type="ECO:0000256" key="2">
    <source>
        <dbReference type="ARBA" id="ARBA00006997"/>
    </source>
</evidence>
<keyword evidence="8 11" id="KW-0067">ATP-binding</keyword>
<dbReference type="PRINTS" id="PR01100">
    <property type="entry name" value="SHIKIMTKNASE"/>
</dbReference>
<dbReference type="HAMAP" id="MF_00109">
    <property type="entry name" value="Shikimate_kinase"/>
    <property type="match status" value="1"/>
</dbReference>
<dbReference type="PROSITE" id="PS01128">
    <property type="entry name" value="SHIKIMATE_KINASE"/>
    <property type="match status" value="1"/>
</dbReference>
<dbReference type="GeneID" id="88765874"/>
<evidence type="ECO:0000256" key="7">
    <source>
        <dbReference type="ARBA" id="ARBA00022777"/>
    </source>
</evidence>
<dbReference type="PATRIC" id="fig|423471.3.peg.2023"/>
<dbReference type="EMBL" id="AESD01000328">
    <property type="protein sequence ID" value="EHJ13156.1"/>
    <property type="molecule type" value="Genomic_DNA"/>
</dbReference>
<dbReference type="GO" id="GO:0009423">
    <property type="term" value="P:chorismate biosynthetic process"/>
    <property type="evidence" value="ECO:0007669"/>
    <property type="project" value="UniProtKB-UniRule"/>
</dbReference>
<feature type="binding site" evidence="11">
    <location>
        <position position="87"/>
    </location>
    <ligand>
        <name>substrate</name>
    </ligand>
</feature>
<feature type="binding site" evidence="11">
    <location>
        <position position="23"/>
    </location>
    <ligand>
        <name>Mg(2+)</name>
        <dbReference type="ChEBI" id="CHEBI:18420"/>
    </ligand>
</feature>
<comment type="subunit">
    <text evidence="11">Monomer.</text>
</comment>
<dbReference type="RefSeq" id="WP_007305202.1">
    <property type="nucleotide sequence ID" value="NZ_AESD01000328.1"/>
</dbReference>
<comment type="similarity">
    <text evidence="2 11">Belongs to the shikimate kinase family.</text>
</comment>
<keyword evidence="6 11" id="KW-0547">Nucleotide-binding</keyword>
<comment type="cofactor">
    <cofactor evidence="11">
        <name>Mg(2+)</name>
        <dbReference type="ChEBI" id="CHEBI:18420"/>
    </cofactor>
    <text evidence="11">Binds 1 Mg(2+) ion per subunit.</text>
</comment>
<dbReference type="GO" id="GO:0004765">
    <property type="term" value="F:shikimate kinase activity"/>
    <property type="evidence" value="ECO:0007669"/>
    <property type="project" value="UniProtKB-UniRule"/>
</dbReference>
<proteinExistence type="inferred from homology"/>
<dbReference type="GO" id="GO:0008652">
    <property type="term" value="P:amino acid biosynthetic process"/>
    <property type="evidence" value="ECO:0007669"/>
    <property type="project" value="UniProtKB-KW"/>
</dbReference>
<evidence type="ECO:0000256" key="11">
    <source>
        <dbReference type="HAMAP-Rule" id="MF_00109"/>
    </source>
</evidence>
<dbReference type="InterPro" id="IPR027417">
    <property type="entry name" value="P-loop_NTPase"/>
</dbReference>
<keyword evidence="11" id="KW-0460">Magnesium</keyword>
<dbReference type="UniPathway" id="UPA00053">
    <property type="reaction ID" value="UER00088"/>
</dbReference>
<dbReference type="EC" id="2.7.1.71" evidence="3 11"/>
<evidence type="ECO:0000256" key="3">
    <source>
        <dbReference type="ARBA" id="ARBA00012154"/>
    </source>
</evidence>
<dbReference type="GO" id="GO:0005829">
    <property type="term" value="C:cytosol"/>
    <property type="evidence" value="ECO:0007669"/>
    <property type="project" value="TreeGrafter"/>
</dbReference>
<reference evidence="12 13" key="1">
    <citation type="journal article" date="2011" name="Front. Microbiol.">
        <title>Two Strains of Crocosphaera watsonii with Highly Conserved Genomes are Distinguished by Strain-Specific Features.</title>
        <authorList>
            <person name="Bench S.R."/>
            <person name="Ilikchyan I.N."/>
            <person name="Tripp H.J."/>
            <person name="Zehr J.P."/>
        </authorList>
    </citation>
    <scope>NUCLEOTIDE SEQUENCE [LARGE SCALE GENOMIC DNA]</scope>
    <source>
        <strain evidence="12 13">WH 0003</strain>
    </source>
</reference>
<evidence type="ECO:0000313" key="12">
    <source>
        <dbReference type="EMBL" id="EHJ13156.1"/>
    </source>
</evidence>
<comment type="caution">
    <text evidence="12">The sequence shown here is derived from an EMBL/GenBank/DDBJ whole genome shotgun (WGS) entry which is preliminary data.</text>
</comment>
<sequence length="188" mass="21069">MTMQQLLQGVNVFLVGMMGTGKTTVGQNLAQRLNYRFFDSDVLVEKVTGQTINDIFATQGEETFRQLETQVLSELASCTKSVIATGGGSVLKPKNWSYLHHGLIVWLDVSLPILTQRLAKDTTRPLLQTTDLSLKLQSLSEQRNPLYAQSDLRIIIDREQTADDTVEQILELIPTVIKTKSEISQEFN</sequence>
<dbReference type="Pfam" id="PF01202">
    <property type="entry name" value="SKI"/>
    <property type="match status" value="1"/>
</dbReference>
<accession>G5J3T1</accession>
<feature type="binding site" evidence="11">
    <location>
        <position position="160"/>
    </location>
    <ligand>
        <name>ATP</name>
        <dbReference type="ChEBI" id="CHEBI:30616"/>
    </ligand>
</feature>
<evidence type="ECO:0000256" key="8">
    <source>
        <dbReference type="ARBA" id="ARBA00022840"/>
    </source>
</evidence>
<comment type="subcellular location">
    <subcellularLocation>
        <location evidence="11">Cytoplasm</location>
    </subcellularLocation>
</comment>
<dbReference type="GO" id="GO:0005524">
    <property type="term" value="F:ATP binding"/>
    <property type="evidence" value="ECO:0007669"/>
    <property type="project" value="UniProtKB-UniRule"/>
</dbReference>
<dbReference type="PANTHER" id="PTHR21087:SF16">
    <property type="entry name" value="SHIKIMATE KINASE 1, CHLOROPLASTIC"/>
    <property type="match status" value="1"/>
</dbReference>
<dbReference type="Proteomes" id="UP000003477">
    <property type="component" value="Unassembled WGS sequence"/>
</dbReference>
<evidence type="ECO:0000256" key="10">
    <source>
        <dbReference type="ARBA" id="ARBA00048567"/>
    </source>
</evidence>
<dbReference type="SUPFAM" id="SSF52540">
    <property type="entry name" value="P-loop containing nucleoside triphosphate hydrolases"/>
    <property type="match status" value="1"/>
</dbReference>
<dbReference type="GO" id="GO:0009073">
    <property type="term" value="P:aromatic amino acid family biosynthetic process"/>
    <property type="evidence" value="ECO:0007669"/>
    <property type="project" value="UniProtKB-KW"/>
</dbReference>
<dbReference type="GO" id="GO:0000287">
    <property type="term" value="F:magnesium ion binding"/>
    <property type="evidence" value="ECO:0007669"/>
    <property type="project" value="UniProtKB-UniRule"/>
</dbReference>
<evidence type="ECO:0000313" key="13">
    <source>
        <dbReference type="Proteomes" id="UP000003477"/>
    </source>
</evidence>
<comment type="catalytic activity">
    <reaction evidence="10 11">
        <text>shikimate + ATP = 3-phosphoshikimate + ADP + H(+)</text>
        <dbReference type="Rhea" id="RHEA:13121"/>
        <dbReference type="ChEBI" id="CHEBI:15378"/>
        <dbReference type="ChEBI" id="CHEBI:30616"/>
        <dbReference type="ChEBI" id="CHEBI:36208"/>
        <dbReference type="ChEBI" id="CHEBI:145989"/>
        <dbReference type="ChEBI" id="CHEBI:456216"/>
        <dbReference type="EC" id="2.7.1.71"/>
    </reaction>
</comment>
<keyword evidence="11" id="KW-0963">Cytoplasm</keyword>
<dbReference type="AlphaFoldDB" id="G5J3T1"/>
<organism evidence="12 13">
    <name type="scientific">Crocosphaera watsonii WH 0003</name>
    <dbReference type="NCBI Taxonomy" id="423471"/>
    <lineage>
        <taxon>Bacteria</taxon>
        <taxon>Bacillati</taxon>
        <taxon>Cyanobacteriota</taxon>
        <taxon>Cyanophyceae</taxon>
        <taxon>Oscillatoriophycideae</taxon>
        <taxon>Chroococcales</taxon>
        <taxon>Aphanothecaceae</taxon>
        <taxon>Crocosphaera</taxon>
    </lineage>
</organism>
<gene>
    <name evidence="11" type="primary">aroK</name>
    <name evidence="12" type="ORF">CWATWH0003_2155</name>
</gene>
<dbReference type="Gene3D" id="3.40.50.300">
    <property type="entry name" value="P-loop containing nucleotide triphosphate hydrolases"/>
    <property type="match status" value="1"/>
</dbReference>
<keyword evidence="9 11" id="KW-0057">Aromatic amino acid biosynthesis</keyword>
<evidence type="ECO:0000256" key="5">
    <source>
        <dbReference type="ARBA" id="ARBA00022679"/>
    </source>
</evidence>
<feature type="binding site" evidence="11">
    <location>
        <position position="65"/>
    </location>
    <ligand>
        <name>substrate</name>
    </ligand>
</feature>
<comment type="pathway">
    <text evidence="1 11">Metabolic intermediate biosynthesis; chorismate biosynthesis; chorismate from D-erythrose 4-phosphate and phosphoenolpyruvate: step 5/7.</text>
</comment>
<dbReference type="InterPro" id="IPR031322">
    <property type="entry name" value="Shikimate/glucono_kinase"/>
</dbReference>
<dbReference type="InterPro" id="IPR000623">
    <property type="entry name" value="Shikimate_kinase/TSH1"/>
</dbReference>
<comment type="function">
    <text evidence="11">Catalyzes the specific phosphorylation of the 3-hydroxyl group of shikimic acid using ATP as a cosubstrate.</text>
</comment>
<keyword evidence="11" id="KW-0479">Metal-binding</keyword>
<keyword evidence="5 11" id="KW-0808">Transferase</keyword>
<evidence type="ECO:0000256" key="4">
    <source>
        <dbReference type="ARBA" id="ARBA00022605"/>
    </source>
</evidence>